<evidence type="ECO:0000313" key="3">
    <source>
        <dbReference type="Proteomes" id="UP001251948"/>
    </source>
</evidence>
<feature type="domain" description="T6SS Phospholipase effector Tle1-like catalytic" evidence="1">
    <location>
        <begin position="284"/>
        <end position="395"/>
    </location>
</feature>
<reference evidence="2" key="1">
    <citation type="submission" date="2023-07" db="EMBL/GenBank/DDBJ databases">
        <title>Comparative genomics of clinical Stenotrophomonas maltophilia isolates reveals regions of diversity which correlate with colonization and persistence in vivo.</title>
        <authorList>
            <person name="Mcdaniel M.S."/>
            <person name="Swords W.E."/>
            <person name="Sumpter N.A."/>
            <person name="Lindgren N.R."/>
            <person name="Billiot C.E."/>
        </authorList>
    </citation>
    <scope>NUCLEOTIDE SEQUENCE</scope>
    <source>
        <strain evidence="2">Ism4</strain>
    </source>
</reference>
<dbReference type="PANTHER" id="PTHR33840">
    <property type="match status" value="1"/>
</dbReference>
<gene>
    <name evidence="2" type="ORF">ROV92_07455</name>
</gene>
<proteinExistence type="predicted"/>
<dbReference type="InterPro" id="IPR018712">
    <property type="entry name" value="Tle1-like_cat"/>
</dbReference>
<dbReference type="Proteomes" id="UP001251948">
    <property type="component" value="Unassembled WGS sequence"/>
</dbReference>
<comment type="caution">
    <text evidence="2">The sequence shown here is derived from an EMBL/GenBank/DDBJ whole genome shotgun (WGS) entry which is preliminary data.</text>
</comment>
<evidence type="ECO:0000259" key="1">
    <source>
        <dbReference type="Pfam" id="PF09994"/>
    </source>
</evidence>
<organism evidence="2 3">
    <name type="scientific">Stenotrophomonas maltophilia</name>
    <name type="common">Pseudomonas maltophilia</name>
    <name type="synonym">Xanthomonas maltophilia</name>
    <dbReference type="NCBI Taxonomy" id="40324"/>
    <lineage>
        <taxon>Bacteria</taxon>
        <taxon>Pseudomonadati</taxon>
        <taxon>Pseudomonadota</taxon>
        <taxon>Gammaproteobacteria</taxon>
        <taxon>Lysobacterales</taxon>
        <taxon>Lysobacteraceae</taxon>
        <taxon>Stenotrophomonas</taxon>
        <taxon>Stenotrophomonas maltophilia group</taxon>
    </lineage>
</organism>
<dbReference type="PANTHER" id="PTHR33840:SF1">
    <property type="entry name" value="TLE1 PHOSPHOLIPASE DOMAIN-CONTAINING PROTEIN"/>
    <property type="match status" value="1"/>
</dbReference>
<dbReference type="AlphaFoldDB" id="A0AAJ2JA64"/>
<protein>
    <submittedName>
        <fullName evidence="2">DUF2235 domain-containing protein</fullName>
    </submittedName>
</protein>
<dbReference type="EMBL" id="JAVSKO010000003">
    <property type="protein sequence ID" value="MDT3467831.1"/>
    <property type="molecule type" value="Genomic_DNA"/>
</dbReference>
<accession>A0AAJ2JA64</accession>
<evidence type="ECO:0000313" key="2">
    <source>
        <dbReference type="EMBL" id="MDT3467831.1"/>
    </source>
</evidence>
<sequence>MTKLSDRELARNASATVESSSDCGTDLLIGCFFDGTRNHRLNSLRRKDKTESNIARLFDVYDRDQGSSHGGRAARFASYIQGVGTEALKEIGDTGTGWHARAGAAAGWGGEGRANWMLMQVQDHLLDHFAGTTVTKAMGFDSTVPIARKMSADLRLHLQDVERLAQAARMSLSNYLAVNQGQEEIDLRNSLSGGFWNMVGALQRVRGTHLARADHTSRRAVLQERRAFLAKKVAPFQAQNPRVDRIRVSVFGFSRGATEARVFCNWLGDACDPGPGPLRLCGIPVQIDFVGLFDTVASVGAAQSFFESVFDGHGGWATAEDLRIPADVRRCMHMVAAHEVRGSFPVDLVDGANCEQIIYPGVHSDVGGGYTPGEQGRSPKDADKLSQIPLCDMYRHALAAGVPLLPMDEADKETAAQFEVSPKLRQHYNAYLQAMAPFLPASTPAAKANRTAVLMYAHYRQYLLWRRQHLDDFDRLPGYLQAPAQDRADLGGGNAELVQEARAMRYNNATARLRTEEPFAAHHGMATPPRFQGIPVQDFVQARLRGKKEQQWLDGQIQSIWDSRQAPPQAVATFLDGYVHDSRAWFKPFGLDDDEWVHVQRREREAYQQRMRELDAIERSHRQERERIQRSGQMFQPRVPLGMSVQELEALTDWRKRPDDFDEALQLIGREYHWQWGYLRWRTCYLNPPGVTVAEASARRWQRAEEAAA</sequence>
<dbReference type="Pfam" id="PF09994">
    <property type="entry name" value="T6SS_Tle1-like_cat"/>
    <property type="match status" value="1"/>
</dbReference>
<dbReference type="RefSeq" id="WP_312561358.1">
    <property type="nucleotide sequence ID" value="NZ_JAVSKO010000003.1"/>
</dbReference>
<name>A0AAJ2JA64_STEMA</name>